<sequence>MFVFKNATSTGSLGCKTYQLIPCVSLNGYLAPFGFNGHGNAGNDDYEVLQKLWGLVPMWTAAERLQLLKSLFRRFPRHSALHRANPPGRISSEIKIDWNDTLNNQAELVLCGHAAAPVRMGRLKRIFAELGAVRQLPVGVYIPAFNEIDRQLVWAVFTLFNPRLSRFETTYLPASLIRRVHRHLELGLPEYRNYANVPSVTSQRRSYADFGSGQTYVLNRARAYTIEGLFDVARVNNLST</sequence>
<dbReference type="Proteomes" id="UP001362999">
    <property type="component" value="Unassembled WGS sequence"/>
</dbReference>
<proteinExistence type="predicted"/>
<name>A0AAW0A5R7_9AGAR</name>
<evidence type="ECO:0000313" key="1">
    <source>
        <dbReference type="EMBL" id="KAK7001494.1"/>
    </source>
</evidence>
<keyword evidence="2" id="KW-1185">Reference proteome</keyword>
<gene>
    <name evidence="1" type="ORF">R3P38DRAFT_2796014</name>
</gene>
<reference evidence="1 2" key="1">
    <citation type="journal article" date="2024" name="J Genomics">
        <title>Draft genome sequencing and assembly of Favolaschia claudopus CIRM-BRFM 2984 isolated from oak limbs.</title>
        <authorList>
            <person name="Navarro D."/>
            <person name="Drula E."/>
            <person name="Chaduli D."/>
            <person name="Cazenave R."/>
            <person name="Ahrendt S."/>
            <person name="Wang J."/>
            <person name="Lipzen A."/>
            <person name="Daum C."/>
            <person name="Barry K."/>
            <person name="Grigoriev I.V."/>
            <person name="Favel A."/>
            <person name="Rosso M.N."/>
            <person name="Martin F."/>
        </authorList>
    </citation>
    <scope>NUCLEOTIDE SEQUENCE [LARGE SCALE GENOMIC DNA]</scope>
    <source>
        <strain evidence="1 2">CIRM-BRFM 2984</strain>
    </source>
</reference>
<protein>
    <submittedName>
        <fullName evidence="1">Uncharacterized protein</fullName>
    </submittedName>
</protein>
<comment type="caution">
    <text evidence="1">The sequence shown here is derived from an EMBL/GenBank/DDBJ whole genome shotgun (WGS) entry which is preliminary data.</text>
</comment>
<dbReference type="EMBL" id="JAWWNJ010000083">
    <property type="protein sequence ID" value="KAK7001494.1"/>
    <property type="molecule type" value="Genomic_DNA"/>
</dbReference>
<organism evidence="1 2">
    <name type="scientific">Favolaschia claudopus</name>
    <dbReference type="NCBI Taxonomy" id="2862362"/>
    <lineage>
        <taxon>Eukaryota</taxon>
        <taxon>Fungi</taxon>
        <taxon>Dikarya</taxon>
        <taxon>Basidiomycota</taxon>
        <taxon>Agaricomycotina</taxon>
        <taxon>Agaricomycetes</taxon>
        <taxon>Agaricomycetidae</taxon>
        <taxon>Agaricales</taxon>
        <taxon>Marasmiineae</taxon>
        <taxon>Mycenaceae</taxon>
        <taxon>Favolaschia</taxon>
    </lineage>
</organism>
<accession>A0AAW0A5R7</accession>
<evidence type="ECO:0000313" key="2">
    <source>
        <dbReference type="Proteomes" id="UP001362999"/>
    </source>
</evidence>
<dbReference type="AlphaFoldDB" id="A0AAW0A5R7"/>